<evidence type="ECO:0000256" key="2">
    <source>
        <dbReference type="ARBA" id="ARBA00023277"/>
    </source>
</evidence>
<accession>A0ABN8L3B6</accession>
<keyword evidence="2" id="KW-0119">Carbohydrate metabolism</keyword>
<dbReference type="EMBL" id="OU963912">
    <property type="protein sequence ID" value="CAH2984392.1"/>
    <property type="molecule type" value="Genomic_DNA"/>
</dbReference>
<name>A0ABN8L3B6_CHISP</name>
<dbReference type="Proteomes" id="UP001153292">
    <property type="component" value="Chromosome 19"/>
</dbReference>
<keyword evidence="1" id="KW-0521">NADP</keyword>
<keyword evidence="5" id="KW-1185">Reference proteome</keyword>
<organism evidence="4 5">
    <name type="scientific">Chilo suppressalis</name>
    <name type="common">Asiatic rice borer moth</name>
    <dbReference type="NCBI Taxonomy" id="168631"/>
    <lineage>
        <taxon>Eukaryota</taxon>
        <taxon>Metazoa</taxon>
        <taxon>Ecdysozoa</taxon>
        <taxon>Arthropoda</taxon>
        <taxon>Hexapoda</taxon>
        <taxon>Insecta</taxon>
        <taxon>Pterygota</taxon>
        <taxon>Neoptera</taxon>
        <taxon>Endopterygota</taxon>
        <taxon>Lepidoptera</taxon>
        <taxon>Glossata</taxon>
        <taxon>Ditrysia</taxon>
        <taxon>Pyraloidea</taxon>
        <taxon>Crambidae</taxon>
        <taxon>Crambinae</taxon>
        <taxon>Chilo</taxon>
    </lineage>
</organism>
<proteinExistence type="predicted"/>
<evidence type="ECO:0000256" key="1">
    <source>
        <dbReference type="ARBA" id="ARBA00022857"/>
    </source>
</evidence>
<feature type="domain" description="NAD-dependent epimerase/dehydratase" evidence="3">
    <location>
        <begin position="34"/>
        <end position="140"/>
    </location>
</feature>
<dbReference type="PANTHER" id="PTHR43103">
    <property type="entry name" value="NUCLEOSIDE-DIPHOSPHATE-SUGAR EPIMERASE"/>
    <property type="match status" value="1"/>
</dbReference>
<dbReference type="PANTHER" id="PTHR43103:SF3">
    <property type="entry name" value="ADP-L-GLYCERO-D-MANNO-HEPTOSE-6-EPIMERASE"/>
    <property type="match status" value="1"/>
</dbReference>
<protein>
    <recommendedName>
        <fullName evidence="3">NAD-dependent epimerase/dehydratase domain-containing protein</fullName>
    </recommendedName>
</protein>
<evidence type="ECO:0000259" key="3">
    <source>
        <dbReference type="Pfam" id="PF01370"/>
    </source>
</evidence>
<gene>
    <name evidence="4" type="ORF">CHILSU_LOCUS4353</name>
</gene>
<evidence type="ECO:0000313" key="4">
    <source>
        <dbReference type="EMBL" id="CAH2984392.1"/>
    </source>
</evidence>
<reference evidence="4" key="1">
    <citation type="submission" date="2021-12" db="EMBL/GenBank/DDBJ databases">
        <authorList>
            <person name="King R."/>
        </authorList>
    </citation>
    <scope>NUCLEOTIDE SEQUENCE</scope>
</reference>
<dbReference type="Gene3D" id="3.40.50.720">
    <property type="entry name" value="NAD(P)-binding Rossmann-like Domain"/>
    <property type="match status" value="1"/>
</dbReference>
<dbReference type="SUPFAM" id="SSF51735">
    <property type="entry name" value="NAD(P)-binding Rossmann-fold domains"/>
    <property type="match status" value="1"/>
</dbReference>
<dbReference type="Pfam" id="PF01370">
    <property type="entry name" value="Epimerase"/>
    <property type="match status" value="1"/>
</dbReference>
<sequence length="259" mass="27993">MKIVVTGAAGFLGSRVADVLLSNTSPLPVRELIVNFDATRNLLETARKVKPSLKFIFSSTLGVYGGELPKTVDDLTAVTPENTYGTTKAMCELLINDYSRKGFVDGCILRLPTVSVRAGTANKAVTSFASGIIREPLNGLEAICPVNKNLKLWLTSPKIVVNNIIYAATIPATSFGSWRVVNLPGFAASVDEMIQALKEVAGEKVAALVSFVKDETINRIVSTFPTNIDNTRALNMGFSVDENFVEVVKQYISDDLSKD</sequence>
<dbReference type="InterPro" id="IPR001509">
    <property type="entry name" value="Epimerase_deHydtase"/>
</dbReference>
<evidence type="ECO:0000313" key="5">
    <source>
        <dbReference type="Proteomes" id="UP001153292"/>
    </source>
</evidence>
<dbReference type="InterPro" id="IPR036291">
    <property type="entry name" value="NAD(P)-bd_dom_sf"/>
</dbReference>